<dbReference type="RefSeq" id="WP_015748513.1">
    <property type="nucleotide sequence ID" value="NC_013235.1"/>
</dbReference>
<sequence>MTVSPVAEPVGSLDRSGSTPLYIQLANVLRERIERGEWKPDQKIPSENELNRMYGISRMTARQVLAQLVNEELLFRVQGKGTFVAHRKIGTRSPAYMGIREQLERMGYETTTKVLSSEVIPADVRVAEHLRISPGSLVYRLSRVRLVEDEPISLHTSFVPKALAQDLDADDLVNRQLCVVLENEHGLRMSRVNESLESTLPSADEAKLLRIRRTTPLLLLRQEISDPTGQEFEYSRILFRGDKIRLEFQYEL</sequence>
<dbReference type="Pfam" id="PF07702">
    <property type="entry name" value="UTRA"/>
    <property type="match status" value="1"/>
</dbReference>
<dbReference type="Pfam" id="PF00392">
    <property type="entry name" value="GntR"/>
    <property type="match status" value="1"/>
</dbReference>
<dbReference type="SMART" id="SM00345">
    <property type="entry name" value="HTH_GNTR"/>
    <property type="match status" value="1"/>
</dbReference>
<dbReference type="KEGG" id="nml:Namu_3318"/>
<dbReference type="STRING" id="479431.Namu_3318"/>
<dbReference type="GO" id="GO:0045892">
    <property type="term" value="P:negative regulation of DNA-templated transcription"/>
    <property type="evidence" value="ECO:0007669"/>
    <property type="project" value="TreeGrafter"/>
</dbReference>
<proteinExistence type="predicted"/>
<keyword evidence="1" id="KW-0805">Transcription regulation</keyword>
<dbReference type="FunFam" id="1.10.10.10:FF:000079">
    <property type="entry name" value="GntR family transcriptional regulator"/>
    <property type="match status" value="1"/>
</dbReference>
<dbReference type="PANTHER" id="PTHR44846">
    <property type="entry name" value="MANNOSYL-D-GLYCERATE TRANSPORT/METABOLISM SYSTEM REPRESSOR MNGR-RELATED"/>
    <property type="match status" value="1"/>
</dbReference>
<keyword evidence="3" id="KW-0804">Transcription</keyword>
<name>C8XDU4_NAKMY</name>
<protein>
    <submittedName>
        <fullName evidence="5">Transcriptional regulator, GntR family</fullName>
    </submittedName>
</protein>
<dbReference type="InParanoid" id="C8XDU4"/>
<feature type="domain" description="HTH gntR-type" evidence="4">
    <location>
        <begin position="19"/>
        <end position="87"/>
    </location>
</feature>
<dbReference type="SUPFAM" id="SSF46785">
    <property type="entry name" value="Winged helix' DNA-binding domain"/>
    <property type="match status" value="1"/>
</dbReference>
<dbReference type="SUPFAM" id="SSF64288">
    <property type="entry name" value="Chorismate lyase-like"/>
    <property type="match status" value="1"/>
</dbReference>
<reference evidence="5 6" key="2">
    <citation type="journal article" date="2010" name="Stand. Genomic Sci.">
        <title>Complete genome sequence of Nakamurella multipartita type strain (Y-104).</title>
        <authorList>
            <person name="Tice H."/>
            <person name="Mayilraj S."/>
            <person name="Sims D."/>
            <person name="Lapidus A."/>
            <person name="Nolan M."/>
            <person name="Lucas S."/>
            <person name="Glavina Del Rio T."/>
            <person name="Copeland A."/>
            <person name="Cheng J.F."/>
            <person name="Meincke L."/>
            <person name="Bruce D."/>
            <person name="Goodwin L."/>
            <person name="Pitluck S."/>
            <person name="Ivanova N."/>
            <person name="Mavromatis K."/>
            <person name="Ovchinnikova G."/>
            <person name="Pati A."/>
            <person name="Chen A."/>
            <person name="Palaniappan K."/>
            <person name="Land M."/>
            <person name="Hauser L."/>
            <person name="Chang Y.J."/>
            <person name="Jeffries C.D."/>
            <person name="Detter J.C."/>
            <person name="Brettin T."/>
            <person name="Rohde M."/>
            <person name="Goker M."/>
            <person name="Bristow J."/>
            <person name="Eisen J.A."/>
            <person name="Markowitz V."/>
            <person name="Hugenholtz P."/>
            <person name="Kyrpides N.C."/>
            <person name="Klenk H.P."/>
            <person name="Chen F."/>
        </authorList>
    </citation>
    <scope>NUCLEOTIDE SEQUENCE [LARGE SCALE GENOMIC DNA]</scope>
    <source>
        <strain evidence="6">ATCC 700099 / DSM 44233 / CIP 104796 / JCM 9543 / NBRC 105858 / Y-104</strain>
    </source>
</reference>
<dbReference type="GO" id="GO:0003700">
    <property type="term" value="F:DNA-binding transcription factor activity"/>
    <property type="evidence" value="ECO:0007669"/>
    <property type="project" value="InterPro"/>
</dbReference>
<evidence type="ECO:0000256" key="1">
    <source>
        <dbReference type="ARBA" id="ARBA00023015"/>
    </source>
</evidence>
<evidence type="ECO:0000256" key="3">
    <source>
        <dbReference type="ARBA" id="ARBA00023163"/>
    </source>
</evidence>
<dbReference type="PANTHER" id="PTHR44846:SF1">
    <property type="entry name" value="MANNOSYL-D-GLYCERATE TRANSPORT_METABOLISM SYSTEM REPRESSOR MNGR-RELATED"/>
    <property type="match status" value="1"/>
</dbReference>
<dbReference type="CDD" id="cd07377">
    <property type="entry name" value="WHTH_GntR"/>
    <property type="match status" value="1"/>
</dbReference>
<reference evidence="6" key="1">
    <citation type="submission" date="2009-09" db="EMBL/GenBank/DDBJ databases">
        <title>The complete genome of Nakamurella multipartita DSM 44233.</title>
        <authorList>
            <consortium name="US DOE Joint Genome Institute (JGI-PGF)"/>
            <person name="Lucas S."/>
            <person name="Copeland A."/>
            <person name="Lapidus A."/>
            <person name="Glavina del Rio T."/>
            <person name="Dalin E."/>
            <person name="Tice H."/>
            <person name="Bruce D."/>
            <person name="Goodwin L."/>
            <person name="Pitluck S."/>
            <person name="Kyrpides N."/>
            <person name="Mavromatis K."/>
            <person name="Ivanova N."/>
            <person name="Ovchinnikova G."/>
            <person name="Sims D."/>
            <person name="Meincke L."/>
            <person name="Brettin T."/>
            <person name="Detter J.C."/>
            <person name="Han C."/>
            <person name="Larimer F."/>
            <person name="Land M."/>
            <person name="Hauser L."/>
            <person name="Markowitz V."/>
            <person name="Cheng J.-F."/>
            <person name="Hugenholtz P."/>
            <person name="Woyke T."/>
            <person name="Wu D."/>
            <person name="Klenk H.-P."/>
            <person name="Eisen J.A."/>
        </authorList>
    </citation>
    <scope>NUCLEOTIDE SEQUENCE [LARGE SCALE GENOMIC DNA]</scope>
    <source>
        <strain evidence="6">ATCC 700099 / DSM 44233 / CIP 104796 / JCM 9543 / NBRC 105858 / Y-104</strain>
    </source>
</reference>
<keyword evidence="6" id="KW-1185">Reference proteome</keyword>
<accession>C8XDU4</accession>
<organism evidence="5 6">
    <name type="scientific">Nakamurella multipartita (strain ATCC 700099 / DSM 44233 / CIP 104796 / JCM 9543 / NBRC 105858 / Y-104)</name>
    <name type="common">Microsphaera multipartita</name>
    <dbReference type="NCBI Taxonomy" id="479431"/>
    <lineage>
        <taxon>Bacteria</taxon>
        <taxon>Bacillati</taxon>
        <taxon>Actinomycetota</taxon>
        <taxon>Actinomycetes</taxon>
        <taxon>Nakamurellales</taxon>
        <taxon>Nakamurellaceae</taxon>
        <taxon>Nakamurella</taxon>
    </lineage>
</organism>
<dbReference type="PRINTS" id="PR00035">
    <property type="entry name" value="HTHGNTR"/>
</dbReference>
<dbReference type="InterPro" id="IPR036390">
    <property type="entry name" value="WH_DNA-bd_sf"/>
</dbReference>
<dbReference type="OrthoDB" id="7363114at2"/>
<dbReference type="PROSITE" id="PS50949">
    <property type="entry name" value="HTH_GNTR"/>
    <property type="match status" value="1"/>
</dbReference>
<evidence type="ECO:0000259" key="4">
    <source>
        <dbReference type="PROSITE" id="PS50949"/>
    </source>
</evidence>
<dbReference type="GO" id="GO:0003677">
    <property type="term" value="F:DNA binding"/>
    <property type="evidence" value="ECO:0007669"/>
    <property type="project" value="UniProtKB-KW"/>
</dbReference>
<dbReference type="Gene3D" id="1.10.10.10">
    <property type="entry name" value="Winged helix-like DNA-binding domain superfamily/Winged helix DNA-binding domain"/>
    <property type="match status" value="1"/>
</dbReference>
<dbReference type="AlphaFoldDB" id="C8XDU4"/>
<dbReference type="EMBL" id="CP001737">
    <property type="protein sequence ID" value="ACV79647.1"/>
    <property type="molecule type" value="Genomic_DNA"/>
</dbReference>
<dbReference type="InterPro" id="IPR011663">
    <property type="entry name" value="UTRA"/>
</dbReference>
<evidence type="ECO:0000313" key="5">
    <source>
        <dbReference type="EMBL" id="ACV79647.1"/>
    </source>
</evidence>
<gene>
    <name evidence="5" type="ordered locus">Namu_3318</name>
</gene>
<evidence type="ECO:0000313" key="6">
    <source>
        <dbReference type="Proteomes" id="UP000002218"/>
    </source>
</evidence>
<dbReference type="Gene3D" id="3.40.1410.10">
    <property type="entry name" value="Chorismate lyase-like"/>
    <property type="match status" value="1"/>
</dbReference>
<dbReference type="SMART" id="SM00866">
    <property type="entry name" value="UTRA"/>
    <property type="match status" value="1"/>
</dbReference>
<dbReference type="HOGENOM" id="CLU_063236_8_2_11"/>
<dbReference type="InterPro" id="IPR028978">
    <property type="entry name" value="Chorismate_lyase_/UTRA_dom_sf"/>
</dbReference>
<evidence type="ECO:0000256" key="2">
    <source>
        <dbReference type="ARBA" id="ARBA00023125"/>
    </source>
</evidence>
<dbReference type="InterPro" id="IPR036388">
    <property type="entry name" value="WH-like_DNA-bd_sf"/>
</dbReference>
<dbReference type="InterPro" id="IPR050679">
    <property type="entry name" value="Bact_HTH_transcr_reg"/>
</dbReference>
<keyword evidence="2" id="KW-0238">DNA-binding</keyword>
<dbReference type="InterPro" id="IPR000524">
    <property type="entry name" value="Tscrpt_reg_HTH_GntR"/>
</dbReference>
<dbReference type="Proteomes" id="UP000002218">
    <property type="component" value="Chromosome"/>
</dbReference>
<dbReference type="eggNOG" id="COG2188">
    <property type="taxonomic scope" value="Bacteria"/>
</dbReference>